<dbReference type="EMBL" id="JADEZV010000004">
    <property type="protein sequence ID" value="MBE9391580.1"/>
    <property type="molecule type" value="Genomic_DNA"/>
</dbReference>
<dbReference type="InterPro" id="IPR027396">
    <property type="entry name" value="DsrEFH-like"/>
</dbReference>
<evidence type="ECO:0000313" key="2">
    <source>
        <dbReference type="EMBL" id="MBE9391580.1"/>
    </source>
</evidence>
<name>A0A843AJF9_9CREN</name>
<dbReference type="SUPFAM" id="SSF75169">
    <property type="entry name" value="DsrEFH-like"/>
    <property type="match status" value="1"/>
</dbReference>
<keyword evidence="1" id="KW-0472">Membrane</keyword>
<proteinExistence type="predicted"/>
<keyword evidence="1" id="KW-1133">Transmembrane helix</keyword>
<feature type="transmembrane region" description="Helical" evidence="1">
    <location>
        <begin position="16"/>
        <end position="42"/>
    </location>
</feature>
<dbReference type="Pfam" id="PF02635">
    <property type="entry name" value="DsrE"/>
    <property type="match status" value="1"/>
</dbReference>
<dbReference type="PANTHER" id="PTHR34655">
    <property type="entry name" value="CONSERVED WITHIN P. AEROPHILUM"/>
    <property type="match status" value="1"/>
</dbReference>
<sequence length="132" mass="14684">MAVAVFSGSIDRLTGLAMLVSGAVAMGYEVELFLQLWGVYAFKKDIVKKNMNFSEFQDKAPEVAKRLQELNVPSWFDIIKEAKENGSVKIYACSAAASIWNVKKEDLELVDDIIGAATWIEKMSKADITLFI</sequence>
<reference evidence="2" key="1">
    <citation type="submission" date="2020-10" db="EMBL/GenBank/DDBJ databases">
        <title>Fervidococcus fontis strain 3639Fd - the first crenarchaeon capable of growth on lipids.</title>
        <authorList>
            <person name="Kochetkova T.V."/>
            <person name="Elcheninov A.G."/>
            <person name="Toschakov S.V."/>
            <person name="Kublanov I.V."/>
        </authorList>
    </citation>
    <scope>NUCLEOTIDE SEQUENCE</scope>
    <source>
        <strain evidence="2">3639Fd</strain>
    </source>
</reference>
<dbReference type="AlphaFoldDB" id="A0A843AJF9"/>
<dbReference type="RefSeq" id="WP_193804017.1">
    <property type="nucleotide sequence ID" value="NZ_JADEZV010000004.1"/>
</dbReference>
<dbReference type="InterPro" id="IPR003787">
    <property type="entry name" value="Sulphur_relay_DsrE/F-like"/>
</dbReference>
<keyword evidence="1" id="KW-0812">Transmembrane</keyword>
<organism evidence="2 3">
    <name type="scientific">Fervidicoccus fontis</name>
    <dbReference type="NCBI Taxonomy" id="683846"/>
    <lineage>
        <taxon>Archaea</taxon>
        <taxon>Thermoproteota</taxon>
        <taxon>Thermoprotei</taxon>
        <taxon>Fervidicoccales</taxon>
        <taxon>Fervidicoccaceae</taxon>
        <taxon>Fervidicoccus</taxon>
    </lineage>
</organism>
<comment type="caution">
    <text evidence="2">The sequence shown here is derived from an EMBL/GenBank/DDBJ whole genome shotgun (WGS) entry which is preliminary data.</text>
</comment>
<evidence type="ECO:0000313" key="3">
    <source>
        <dbReference type="Proteomes" id="UP000652307"/>
    </source>
</evidence>
<dbReference type="Proteomes" id="UP000652307">
    <property type="component" value="Unassembled WGS sequence"/>
</dbReference>
<evidence type="ECO:0000256" key="1">
    <source>
        <dbReference type="SAM" id="Phobius"/>
    </source>
</evidence>
<protein>
    <submittedName>
        <fullName evidence="2">DsrE/DsrF/DrsH-like family protein</fullName>
    </submittedName>
</protein>
<gene>
    <name evidence="2" type="ORF">IOK49_05805</name>
</gene>
<accession>A0A843AJF9</accession>
<dbReference type="PANTHER" id="PTHR34655:SF2">
    <property type="entry name" value="PEROXIREDOXIN FAMILY PROTEIN"/>
    <property type="match status" value="1"/>
</dbReference>
<dbReference type="Gene3D" id="3.40.1260.10">
    <property type="entry name" value="DsrEFH-like"/>
    <property type="match status" value="1"/>
</dbReference>